<dbReference type="EMBL" id="CP017253">
    <property type="protein sequence ID" value="AOR22554.1"/>
    <property type="molecule type" value="Genomic_DNA"/>
</dbReference>
<dbReference type="RefSeq" id="WP_069678715.1">
    <property type="nucleotide sequence ID" value="NZ_CP017253.2"/>
</dbReference>
<dbReference type="InterPro" id="IPR002509">
    <property type="entry name" value="NODB_dom"/>
</dbReference>
<dbReference type="KEGG" id="ctae:BGI42_01995"/>
<keyword evidence="1" id="KW-1133">Transmembrane helix</keyword>
<feature type="transmembrane region" description="Helical" evidence="1">
    <location>
        <begin position="21"/>
        <end position="42"/>
    </location>
</feature>
<dbReference type="Gene3D" id="3.20.20.370">
    <property type="entry name" value="Glycoside hydrolase/deacetylase"/>
    <property type="match status" value="1"/>
</dbReference>
<dbReference type="InterPro" id="IPR011330">
    <property type="entry name" value="Glyco_hydro/deAcase_b/a-brl"/>
</dbReference>
<dbReference type="Pfam" id="PF01522">
    <property type="entry name" value="Polysacc_deac_1"/>
    <property type="match status" value="1"/>
</dbReference>
<dbReference type="STRING" id="394958.BGI42_01995"/>
<evidence type="ECO:0000256" key="1">
    <source>
        <dbReference type="SAM" id="Phobius"/>
    </source>
</evidence>
<keyword evidence="1" id="KW-0812">Transmembrane</keyword>
<accession>A0A1D7XGS0</accession>
<reference evidence="4" key="1">
    <citation type="submission" date="2016-09" db="EMBL/GenBank/DDBJ databases">
        <title>Genomics of Clostridium taeniosporum, an organism which forms endospores with ribbon-like appendages.</title>
        <authorList>
            <person name="Walker J.R."/>
        </authorList>
    </citation>
    <scope>NUCLEOTIDE SEQUENCE [LARGE SCALE GENOMIC DNA]</scope>
    <source>
        <strain evidence="4">1/k</strain>
    </source>
</reference>
<dbReference type="GO" id="GO:0016810">
    <property type="term" value="F:hydrolase activity, acting on carbon-nitrogen (but not peptide) bonds"/>
    <property type="evidence" value="ECO:0007669"/>
    <property type="project" value="InterPro"/>
</dbReference>
<name>A0A1D7XGS0_9CLOT</name>
<dbReference type="PROSITE" id="PS51677">
    <property type="entry name" value="NODB"/>
    <property type="match status" value="1"/>
</dbReference>
<sequence length="319" mass="35819">MSNNINYRRRRSNGKNKKKKIILFSSIVLAVVVAGMLSAKYIHSKNINADASEFNNKGVATENKVEAVPVEEPKEKPKLENSGYLTAKEDSNADSAEFVEKYLYQQSLGQMPEGANGHKVAYLTFDDGPSETVTPEVLSVLKEKGVKATFFVLGKSINESDKTKELLKETVKDGHAIASHTYSHDYHYLYPHRTVSIENFMSDIEKNNETFRQVLGKDFVTKTIRFPGGLMSWKGKDAIKEKLQEGGYHYIEWNSLSKDAEGKAKVASELLEEVKKSVSGREKAVILMHDAAGKQETAKALPQVIDYLREQGYEFRSIK</sequence>
<dbReference type="PANTHER" id="PTHR10587">
    <property type="entry name" value="GLYCOSYL TRANSFERASE-RELATED"/>
    <property type="match status" value="1"/>
</dbReference>
<dbReference type="SUPFAM" id="SSF88713">
    <property type="entry name" value="Glycoside hydrolase/deacetylase"/>
    <property type="match status" value="1"/>
</dbReference>
<evidence type="ECO:0000259" key="2">
    <source>
        <dbReference type="PROSITE" id="PS51677"/>
    </source>
</evidence>
<proteinExistence type="predicted"/>
<organism evidence="3 4">
    <name type="scientific">Clostridium taeniosporum</name>
    <dbReference type="NCBI Taxonomy" id="394958"/>
    <lineage>
        <taxon>Bacteria</taxon>
        <taxon>Bacillati</taxon>
        <taxon>Bacillota</taxon>
        <taxon>Clostridia</taxon>
        <taxon>Eubacteriales</taxon>
        <taxon>Clostridiaceae</taxon>
        <taxon>Clostridium</taxon>
    </lineage>
</organism>
<dbReference type="Proteomes" id="UP000094652">
    <property type="component" value="Chromosome"/>
</dbReference>
<keyword evidence="1" id="KW-0472">Membrane</keyword>
<dbReference type="GO" id="GO:0005975">
    <property type="term" value="P:carbohydrate metabolic process"/>
    <property type="evidence" value="ECO:0007669"/>
    <property type="project" value="InterPro"/>
</dbReference>
<dbReference type="AlphaFoldDB" id="A0A1D7XGS0"/>
<feature type="domain" description="NodB homology" evidence="2">
    <location>
        <begin position="119"/>
        <end position="316"/>
    </location>
</feature>
<gene>
    <name evidence="3" type="ORF">BGI42_01995</name>
</gene>
<evidence type="ECO:0000313" key="3">
    <source>
        <dbReference type="EMBL" id="AOR22554.1"/>
    </source>
</evidence>
<protein>
    <submittedName>
        <fullName evidence="3">Polysaccharide deacetylase</fullName>
    </submittedName>
</protein>
<keyword evidence="4" id="KW-1185">Reference proteome</keyword>
<dbReference type="OrthoDB" id="258610at2"/>
<dbReference type="InterPro" id="IPR050248">
    <property type="entry name" value="Polysacc_deacetylase_ArnD"/>
</dbReference>
<evidence type="ECO:0000313" key="4">
    <source>
        <dbReference type="Proteomes" id="UP000094652"/>
    </source>
</evidence>
<dbReference type="CDD" id="cd10944">
    <property type="entry name" value="CE4_SmPgdA_like"/>
    <property type="match status" value="1"/>
</dbReference>